<dbReference type="AlphaFoldDB" id="A0A5C6P907"/>
<organism evidence="1 2">
    <name type="scientific">Takifugu flavidus</name>
    <name type="common">sansaifugu</name>
    <dbReference type="NCBI Taxonomy" id="433684"/>
    <lineage>
        <taxon>Eukaryota</taxon>
        <taxon>Metazoa</taxon>
        <taxon>Chordata</taxon>
        <taxon>Craniata</taxon>
        <taxon>Vertebrata</taxon>
        <taxon>Euteleostomi</taxon>
        <taxon>Actinopterygii</taxon>
        <taxon>Neopterygii</taxon>
        <taxon>Teleostei</taxon>
        <taxon>Neoteleostei</taxon>
        <taxon>Acanthomorphata</taxon>
        <taxon>Eupercaria</taxon>
        <taxon>Tetraodontiformes</taxon>
        <taxon>Tetradontoidea</taxon>
        <taxon>Tetraodontidae</taxon>
        <taxon>Takifugu</taxon>
    </lineage>
</organism>
<evidence type="ECO:0000313" key="1">
    <source>
        <dbReference type="EMBL" id="TWW75895.1"/>
    </source>
</evidence>
<proteinExistence type="predicted"/>
<dbReference type="EMBL" id="RHFK02000005">
    <property type="protein sequence ID" value="TWW75895.1"/>
    <property type="molecule type" value="Genomic_DNA"/>
</dbReference>
<sequence length="255" mass="28561">MAEEDKLACWKREKLAVVSSVFSTESCFDHISVLISACLEFCNSGDHFLLTDGSVIGTSSDGVEQEWSPPQKAMDGLRLPPLIEEALDSTASILASPQRPHNLRYAHTPAQTHKPLHLPPLPTRRFSPILALPCFPPHSRHRFFPWGQDFLQSLELINGKVAANDKLWEKDNKLEMHQSTERGGDKLALTLQDPRHMEPRLLIYSCGKKSGFTYSFHPVHCFSYFNWVPQPTLEEVCSCMGQSSSLSSGLTSKLV</sequence>
<keyword evidence="2" id="KW-1185">Reference proteome</keyword>
<evidence type="ECO:0000313" key="2">
    <source>
        <dbReference type="Proteomes" id="UP000324091"/>
    </source>
</evidence>
<comment type="caution">
    <text evidence="1">The sequence shown here is derived from an EMBL/GenBank/DDBJ whole genome shotgun (WGS) entry which is preliminary data.</text>
</comment>
<name>A0A5C6P907_9TELE</name>
<accession>A0A5C6P907</accession>
<protein>
    <submittedName>
        <fullName evidence="1">Uncharacterized protein</fullName>
    </submittedName>
</protein>
<gene>
    <name evidence="1" type="ORF">D4764_13G0005570</name>
</gene>
<reference evidence="1 2" key="1">
    <citation type="submission" date="2019-04" db="EMBL/GenBank/DDBJ databases">
        <title>Chromosome genome assembly for Takifugu flavidus.</title>
        <authorList>
            <person name="Xiao S."/>
        </authorList>
    </citation>
    <scope>NUCLEOTIDE SEQUENCE [LARGE SCALE GENOMIC DNA]</scope>
    <source>
        <strain evidence="1">HTHZ2018</strain>
        <tissue evidence="1">Muscle</tissue>
    </source>
</reference>
<dbReference type="Proteomes" id="UP000324091">
    <property type="component" value="Chromosome 13"/>
</dbReference>